<dbReference type="Proteomes" id="UP000824175">
    <property type="component" value="Unassembled WGS sequence"/>
</dbReference>
<sequence length="210" mass="23914">MKTWKLDGRTVHYYPTTKQGAPLIYLNGTRLDASLILPDHHLVIIEDVDWHHDLAPWPMGPLFKKDLPYTGGADAYLDWLVNKVAHPLEDTIQGGVPWRGLVGYSLAGLFSIYALYQTDHFERVASVSGSLWYPGFLTYARTHTLCCQPQKVYLSLGDREHRTRHPLMKEVAHCTQALTELLDCPVIFQSQPGNHFDHLTDRLRQAIQAL</sequence>
<accession>A0A9D1L1P4</accession>
<dbReference type="EMBL" id="DVMJ01000081">
    <property type="protein sequence ID" value="HIU14306.1"/>
    <property type="molecule type" value="Genomic_DNA"/>
</dbReference>
<dbReference type="Gene3D" id="3.40.50.1820">
    <property type="entry name" value="alpha/beta hydrolase"/>
    <property type="match status" value="1"/>
</dbReference>
<dbReference type="Pfam" id="PF00756">
    <property type="entry name" value="Esterase"/>
    <property type="match status" value="1"/>
</dbReference>
<dbReference type="InterPro" id="IPR000801">
    <property type="entry name" value="Esterase-like"/>
</dbReference>
<evidence type="ECO:0000313" key="1">
    <source>
        <dbReference type="EMBL" id="HIU14306.1"/>
    </source>
</evidence>
<gene>
    <name evidence="1" type="ORF">IAD15_09585</name>
</gene>
<reference evidence="1" key="1">
    <citation type="submission" date="2020-10" db="EMBL/GenBank/DDBJ databases">
        <authorList>
            <person name="Gilroy R."/>
        </authorList>
    </citation>
    <scope>NUCLEOTIDE SEQUENCE</scope>
    <source>
        <strain evidence="1">CHK195-11698</strain>
    </source>
</reference>
<proteinExistence type="predicted"/>
<dbReference type="GO" id="GO:0016787">
    <property type="term" value="F:hydrolase activity"/>
    <property type="evidence" value="ECO:0007669"/>
    <property type="project" value="UniProtKB-KW"/>
</dbReference>
<dbReference type="AlphaFoldDB" id="A0A9D1L1P4"/>
<comment type="caution">
    <text evidence="1">The sequence shown here is derived from an EMBL/GenBank/DDBJ whole genome shotgun (WGS) entry which is preliminary data.</text>
</comment>
<organism evidence="1 2">
    <name type="scientific">Candidatus Fimiplasma intestinipullorum</name>
    <dbReference type="NCBI Taxonomy" id="2840825"/>
    <lineage>
        <taxon>Bacteria</taxon>
        <taxon>Bacillati</taxon>
        <taxon>Bacillota</taxon>
        <taxon>Clostridia</taxon>
        <taxon>Eubacteriales</taxon>
        <taxon>Candidatus Fimiplasma</taxon>
    </lineage>
</organism>
<keyword evidence="1" id="KW-0378">Hydrolase</keyword>
<name>A0A9D1L1P4_9FIRM</name>
<dbReference type="InterPro" id="IPR029058">
    <property type="entry name" value="AB_hydrolase_fold"/>
</dbReference>
<protein>
    <submittedName>
        <fullName evidence="1">Alpha/beta hydrolase</fullName>
    </submittedName>
</protein>
<evidence type="ECO:0000313" key="2">
    <source>
        <dbReference type="Proteomes" id="UP000824175"/>
    </source>
</evidence>
<dbReference type="SUPFAM" id="SSF53474">
    <property type="entry name" value="alpha/beta-Hydrolases"/>
    <property type="match status" value="1"/>
</dbReference>
<reference evidence="1" key="2">
    <citation type="journal article" date="2021" name="PeerJ">
        <title>Extensive microbial diversity within the chicken gut microbiome revealed by metagenomics and culture.</title>
        <authorList>
            <person name="Gilroy R."/>
            <person name="Ravi A."/>
            <person name="Getino M."/>
            <person name="Pursley I."/>
            <person name="Horton D.L."/>
            <person name="Alikhan N.F."/>
            <person name="Baker D."/>
            <person name="Gharbi K."/>
            <person name="Hall N."/>
            <person name="Watson M."/>
            <person name="Adriaenssens E.M."/>
            <person name="Foster-Nyarko E."/>
            <person name="Jarju S."/>
            <person name="Secka A."/>
            <person name="Antonio M."/>
            <person name="Oren A."/>
            <person name="Chaudhuri R.R."/>
            <person name="La Ragione R."/>
            <person name="Hildebrand F."/>
            <person name="Pallen M.J."/>
        </authorList>
    </citation>
    <scope>NUCLEOTIDE SEQUENCE</scope>
    <source>
        <strain evidence="1">CHK195-11698</strain>
    </source>
</reference>